<evidence type="ECO:0000259" key="2">
    <source>
        <dbReference type="Pfam" id="PF20448"/>
    </source>
</evidence>
<comment type="caution">
    <text evidence="3">The sequence shown here is derived from an EMBL/GenBank/DDBJ whole genome shotgun (WGS) entry which is preliminary data.</text>
</comment>
<organism evidence="3 4">
    <name type="scientific">Olleya sediminilitoris</name>
    <dbReference type="NCBI Taxonomy" id="2795739"/>
    <lineage>
        <taxon>Bacteria</taxon>
        <taxon>Pseudomonadati</taxon>
        <taxon>Bacteroidota</taxon>
        <taxon>Flavobacteriia</taxon>
        <taxon>Flavobacteriales</taxon>
        <taxon>Flavobacteriaceae</taxon>
    </lineage>
</organism>
<dbReference type="RefSeq" id="WP_203001190.1">
    <property type="nucleotide sequence ID" value="NZ_JAEMEF010000012.1"/>
</dbReference>
<dbReference type="Pfam" id="PF20448">
    <property type="entry name" value="DUF6705"/>
    <property type="match status" value="1"/>
</dbReference>
<evidence type="ECO:0000313" key="3">
    <source>
        <dbReference type="EMBL" id="MBL7560705.1"/>
    </source>
</evidence>
<dbReference type="InterPro" id="IPR046551">
    <property type="entry name" value="DUF6705"/>
</dbReference>
<keyword evidence="4" id="KW-1185">Reference proteome</keyword>
<feature type="chain" id="PRO_5046109794" description="DUF6705 domain-containing protein" evidence="1">
    <location>
        <begin position="20"/>
        <end position="200"/>
    </location>
</feature>
<feature type="signal peptide" evidence="1">
    <location>
        <begin position="1"/>
        <end position="19"/>
    </location>
</feature>
<protein>
    <recommendedName>
        <fullName evidence="2">DUF6705 domain-containing protein</fullName>
    </recommendedName>
</protein>
<dbReference type="Proteomes" id="UP000605013">
    <property type="component" value="Unassembled WGS sequence"/>
</dbReference>
<feature type="domain" description="DUF6705" evidence="2">
    <location>
        <begin position="1"/>
        <end position="199"/>
    </location>
</feature>
<dbReference type="EMBL" id="JAEMEF010000012">
    <property type="protein sequence ID" value="MBL7560705.1"/>
    <property type="molecule type" value="Genomic_DNA"/>
</dbReference>
<sequence length="200" mass="22642">MKKIILIITIGLFFYNCKAQSPVLNIETTFSSDVPINAYYKDANNILNNFEGTWLYTNGNNTLKIILAKSTQHFNGKYYEDLLIGGYQYIENGVEKINTLTDADNLNLGDNASIEGNNIYNNCKYSPVDDCVDGEKNLHLSIKDVPLEGHIGDLRLFKRTINGQEVLKVNISMNYLRDVSGELPDPTLPWKMENIVLIKQ</sequence>
<keyword evidence="1" id="KW-0732">Signal</keyword>
<evidence type="ECO:0000313" key="4">
    <source>
        <dbReference type="Proteomes" id="UP000605013"/>
    </source>
</evidence>
<reference evidence="3 4" key="1">
    <citation type="submission" date="2020-12" db="EMBL/GenBank/DDBJ databases">
        <title>Olleya sediminilitoris sp. nov., isolated from a tidal flat.</title>
        <authorList>
            <person name="Park S."/>
            <person name="Yoon J.-H."/>
        </authorList>
    </citation>
    <scope>NUCLEOTIDE SEQUENCE [LARGE SCALE GENOMIC DNA]</scope>
    <source>
        <strain evidence="3 4">YSTF-M6</strain>
    </source>
</reference>
<evidence type="ECO:0000256" key="1">
    <source>
        <dbReference type="SAM" id="SignalP"/>
    </source>
</evidence>
<name>A0ABS1WNL7_9FLAO</name>
<accession>A0ABS1WNL7</accession>
<gene>
    <name evidence="3" type="ORF">JAO71_12930</name>
</gene>
<proteinExistence type="predicted"/>